<name>F0VQZ5_NEOCL</name>
<reference evidence="5" key="3">
    <citation type="journal article" date="2012" name="PLoS Pathog.">
        <title>Comparative genomics of the apicomplexan parasites Toxoplasma gondii and Neospora caninum: Coccidia differing in host range and transmission strategy.</title>
        <authorList>
            <person name="Reid A.J."/>
            <person name="Vermont S.J."/>
            <person name="Cotton J.A."/>
            <person name="Harris D."/>
            <person name="Hill-Cawthorne G.A."/>
            <person name="Konen-Waisman S."/>
            <person name="Latham S.M."/>
            <person name="Mourier T."/>
            <person name="Norton R."/>
            <person name="Quail M.A."/>
            <person name="Sanders M."/>
            <person name="Shanmugam D."/>
            <person name="Sohal A."/>
            <person name="Wasmuth J.D."/>
            <person name="Brunk B."/>
            <person name="Grigg M.E."/>
            <person name="Howard J.C."/>
            <person name="Parkinson J."/>
            <person name="Roos D.S."/>
            <person name="Trees A.J."/>
            <person name="Berriman M."/>
            <person name="Pain A."/>
            <person name="Wastling J.M."/>
        </authorList>
    </citation>
    <scope>NUCLEOTIDE SEQUENCE [LARGE SCALE GENOMIC DNA]</scope>
    <source>
        <strain evidence="5">Liverpool</strain>
    </source>
</reference>
<evidence type="ECO:0000256" key="2">
    <source>
        <dbReference type="SAM" id="SignalP"/>
    </source>
</evidence>
<reference evidence="3" key="2">
    <citation type="submission" date="2011-03" db="EMBL/GenBank/DDBJ databases">
        <title>Comparative genomics and transcriptomics of Neospora caninum and Toxoplasma gondii.</title>
        <authorList>
            <person name="Reid A.J."/>
            <person name="Sohal A."/>
            <person name="Harris D."/>
            <person name="Quail M."/>
            <person name="Sanders M."/>
            <person name="Berriman M."/>
            <person name="Wastling J.M."/>
            <person name="Pain A."/>
        </authorList>
    </citation>
    <scope>NUCLEOTIDE SEQUENCE</scope>
    <source>
        <strain evidence="3">Liverpool</strain>
    </source>
</reference>
<feature type="compositionally biased region" description="Basic and acidic residues" evidence="1">
    <location>
        <begin position="144"/>
        <end position="158"/>
    </location>
</feature>
<dbReference type="OrthoDB" id="10327384at2759"/>
<sequence length="202" mass="22573">MRIAFCNIICFVVYSSGAFLLHDGLSPRAASVKGDHTGPQPRGETQGVIMLALPHRHTPDAVGDKARRPKRSERLVQMHFRSTEGTEDRSAMGRCRCLHNQPSYTGNSEPENCADEENRIEAAEQKVQAAHEQLQKHHIGPAQKKAEELRERAEKVSTEAEEERTAEEQEEEHHDHSDAPSSVAVFLGTSVTDTIPDFRLPF</sequence>
<gene>
    <name evidence="4" type="ORF">BN1204_065680</name>
    <name evidence="3" type="ORF">NCLIV_065680</name>
</gene>
<dbReference type="eggNOG" id="ENOG502R0ES">
    <property type="taxonomic scope" value="Eukaryota"/>
</dbReference>
<reference evidence="3" key="1">
    <citation type="submission" date="2011-02" db="EMBL/GenBank/DDBJ databases">
        <authorList>
            <person name="Aslett M."/>
        </authorList>
    </citation>
    <scope>NUCLEOTIDE SEQUENCE</scope>
    <source>
        <strain evidence="3">Liverpool</strain>
    </source>
</reference>
<feature type="chain" id="PRO_5007655403" evidence="2">
    <location>
        <begin position="19"/>
        <end position="202"/>
    </location>
</feature>
<evidence type="ECO:0000313" key="4">
    <source>
        <dbReference type="EMBL" id="CEL70898.1"/>
    </source>
</evidence>
<dbReference type="AlphaFoldDB" id="F0VQZ5"/>
<dbReference type="Proteomes" id="UP000007494">
    <property type="component" value="Chromosome XII"/>
</dbReference>
<protein>
    <submittedName>
        <fullName evidence="3">Uncharacterized protein</fullName>
    </submittedName>
</protein>
<dbReference type="OMA" id="EPENCAD"/>
<evidence type="ECO:0000313" key="3">
    <source>
        <dbReference type="EMBL" id="CBZ56142.1"/>
    </source>
</evidence>
<dbReference type="RefSeq" id="XP_003886168.1">
    <property type="nucleotide sequence ID" value="XM_003886119.1"/>
</dbReference>
<proteinExistence type="predicted"/>
<keyword evidence="2" id="KW-0732">Signal</keyword>
<keyword evidence="5" id="KW-1185">Reference proteome</keyword>
<dbReference type="EMBL" id="FR823393">
    <property type="protein sequence ID" value="CBZ56142.1"/>
    <property type="molecule type" value="Genomic_DNA"/>
</dbReference>
<evidence type="ECO:0000313" key="5">
    <source>
        <dbReference type="Proteomes" id="UP000007494"/>
    </source>
</evidence>
<evidence type="ECO:0000256" key="1">
    <source>
        <dbReference type="SAM" id="MobiDB-lite"/>
    </source>
</evidence>
<reference evidence="4" key="4">
    <citation type="journal article" date="2015" name="PLoS ONE">
        <title>Comprehensive Evaluation of Toxoplasma gondii VEG and Neospora caninum LIV Genomes with Tachyzoite Stage Transcriptome and Proteome Defines Novel Transcript Features.</title>
        <authorList>
            <person name="Ramaprasad A."/>
            <person name="Mourier T."/>
            <person name="Naeem R."/>
            <person name="Malas T.B."/>
            <person name="Moussa E."/>
            <person name="Panigrahi A."/>
            <person name="Vermont S.J."/>
            <person name="Otto T.D."/>
            <person name="Wastling J."/>
            <person name="Pain A."/>
        </authorList>
    </citation>
    <scope>NUCLEOTIDE SEQUENCE</scope>
    <source>
        <strain evidence="4">Liverpool</strain>
    </source>
</reference>
<dbReference type="InParanoid" id="F0VQZ5"/>
<accession>F0VQZ5</accession>
<dbReference type="VEuPathDB" id="ToxoDB:NCLIV_065680"/>
<dbReference type="GeneID" id="13445365"/>
<feature type="compositionally biased region" description="Acidic residues" evidence="1">
    <location>
        <begin position="159"/>
        <end position="170"/>
    </location>
</feature>
<feature type="region of interest" description="Disordered" evidence="1">
    <location>
        <begin position="129"/>
        <end position="185"/>
    </location>
</feature>
<feature type="signal peptide" evidence="2">
    <location>
        <begin position="1"/>
        <end position="18"/>
    </location>
</feature>
<dbReference type="EMBL" id="LN714487">
    <property type="protein sequence ID" value="CEL70898.1"/>
    <property type="molecule type" value="Genomic_DNA"/>
</dbReference>
<organism evidence="3 5">
    <name type="scientific">Neospora caninum (strain Liverpool)</name>
    <dbReference type="NCBI Taxonomy" id="572307"/>
    <lineage>
        <taxon>Eukaryota</taxon>
        <taxon>Sar</taxon>
        <taxon>Alveolata</taxon>
        <taxon>Apicomplexa</taxon>
        <taxon>Conoidasida</taxon>
        <taxon>Coccidia</taxon>
        <taxon>Eucoccidiorida</taxon>
        <taxon>Eimeriorina</taxon>
        <taxon>Sarcocystidae</taxon>
        <taxon>Neospora</taxon>
    </lineage>
</organism>